<dbReference type="EMBL" id="JAAXKZ010000001">
    <property type="protein sequence ID" value="NMH90061.1"/>
    <property type="molecule type" value="Genomic_DNA"/>
</dbReference>
<dbReference type="AlphaFoldDB" id="A0A848DBZ1"/>
<sequence length="110" mass="11040">MTPVFSDQGTRYEPAAAIADLAVLTPLAAVHPGVRAVPLDVPGLGLLPAPGEFAAAVTPAMICTVLPGSVADGTPATGTPAAAVPTGPESGWLGLLAMDLDRRRKRDGDT</sequence>
<accession>A0A848DBZ1</accession>
<organism evidence="1 2">
    <name type="scientific">Pseudonocardia bannensis</name>
    <dbReference type="NCBI Taxonomy" id="630973"/>
    <lineage>
        <taxon>Bacteria</taxon>
        <taxon>Bacillati</taxon>
        <taxon>Actinomycetota</taxon>
        <taxon>Actinomycetes</taxon>
        <taxon>Pseudonocardiales</taxon>
        <taxon>Pseudonocardiaceae</taxon>
        <taxon>Pseudonocardia</taxon>
    </lineage>
</organism>
<dbReference type="RefSeq" id="WP_169409553.1">
    <property type="nucleotide sequence ID" value="NZ_JAAXKZ010000001.1"/>
</dbReference>
<comment type="caution">
    <text evidence="1">The sequence shown here is derived from an EMBL/GenBank/DDBJ whole genome shotgun (WGS) entry which is preliminary data.</text>
</comment>
<gene>
    <name evidence="1" type="ORF">HF519_00300</name>
</gene>
<proteinExistence type="predicted"/>
<protein>
    <submittedName>
        <fullName evidence="1">Uncharacterized protein</fullName>
    </submittedName>
</protein>
<dbReference type="Proteomes" id="UP000586918">
    <property type="component" value="Unassembled WGS sequence"/>
</dbReference>
<evidence type="ECO:0000313" key="1">
    <source>
        <dbReference type="EMBL" id="NMH90061.1"/>
    </source>
</evidence>
<evidence type="ECO:0000313" key="2">
    <source>
        <dbReference type="Proteomes" id="UP000586918"/>
    </source>
</evidence>
<keyword evidence="2" id="KW-1185">Reference proteome</keyword>
<name>A0A848DBZ1_9PSEU</name>
<reference evidence="1 2" key="1">
    <citation type="submission" date="2020-04" db="EMBL/GenBank/DDBJ databases">
        <authorList>
            <person name="Klaysubun C."/>
            <person name="Duangmal K."/>
            <person name="Lipun K."/>
        </authorList>
    </citation>
    <scope>NUCLEOTIDE SEQUENCE [LARGE SCALE GENOMIC DNA]</scope>
    <source>
        <strain evidence="1 2">DSM 45300</strain>
    </source>
</reference>